<dbReference type="GO" id="GO:0005576">
    <property type="term" value="C:extracellular region"/>
    <property type="evidence" value="ECO:0007669"/>
    <property type="project" value="UniProtKB-SubCell"/>
</dbReference>
<evidence type="ECO:0000256" key="2">
    <source>
        <dbReference type="ARBA" id="ARBA00005679"/>
    </source>
</evidence>
<dbReference type="AlphaFoldDB" id="A0A7R9QW76"/>
<comment type="subcellular location">
    <subcellularLocation>
        <location evidence="1">Secreted</location>
    </subcellularLocation>
</comment>
<dbReference type="PANTHER" id="PTHR13234:SF8">
    <property type="entry name" value="GAMMA-INTERFERON-INDUCIBLE LYSOSOMAL THIOL REDUCTASE"/>
    <property type="match status" value="1"/>
</dbReference>
<keyword evidence="5" id="KW-0325">Glycoprotein</keyword>
<evidence type="ECO:0000256" key="3">
    <source>
        <dbReference type="ARBA" id="ARBA00022525"/>
    </source>
</evidence>
<dbReference type="EMBL" id="OC932224">
    <property type="protein sequence ID" value="CAD7659440.1"/>
    <property type="molecule type" value="Genomic_DNA"/>
</dbReference>
<dbReference type="Proteomes" id="UP000728032">
    <property type="component" value="Unassembled WGS sequence"/>
</dbReference>
<proteinExistence type="inferred from homology"/>
<name>A0A7R9QW76_9ACAR</name>
<evidence type="ECO:0000313" key="8">
    <source>
        <dbReference type="Proteomes" id="UP000728032"/>
    </source>
</evidence>
<evidence type="ECO:0000313" key="7">
    <source>
        <dbReference type="EMBL" id="CAD7659440.1"/>
    </source>
</evidence>
<keyword evidence="3" id="KW-0964">Secreted</keyword>
<sequence length="180" mass="19618">MCNIYLATILVTLVYIGDSSAAPNVKLSLYYESLCPHTKAFVTTQLVPTVQKLESILTVDLLVPYGHANYTKVTKPDGTFDLEFTCQHGVQECIGNEIHCATKQGLDWAAIDECATGPLGRGLHLQAGEVYNKVTPKGFTVPHIVIDGKWTAEINDKAEKDLVALVCDTYTGTKPDACKK</sequence>
<dbReference type="EMBL" id="CAJPVJ010017399">
    <property type="protein sequence ID" value="CAG2176602.1"/>
    <property type="molecule type" value="Genomic_DNA"/>
</dbReference>
<keyword evidence="4 6" id="KW-0732">Signal</keyword>
<evidence type="ECO:0000256" key="4">
    <source>
        <dbReference type="ARBA" id="ARBA00022729"/>
    </source>
</evidence>
<accession>A0A7R9QW76</accession>
<feature type="chain" id="PRO_5036403859" description="Gamma-interferon inducible lysosomal thiol reductase" evidence="6">
    <location>
        <begin position="22"/>
        <end position="180"/>
    </location>
</feature>
<evidence type="ECO:0008006" key="9">
    <source>
        <dbReference type="Google" id="ProtNLM"/>
    </source>
</evidence>
<protein>
    <recommendedName>
        <fullName evidence="9">Gamma-interferon inducible lysosomal thiol reductase</fullName>
    </recommendedName>
</protein>
<comment type="similarity">
    <text evidence="2">Belongs to the GILT family.</text>
</comment>
<dbReference type="GO" id="GO:0016671">
    <property type="term" value="F:oxidoreductase activity, acting on a sulfur group of donors, disulfide as acceptor"/>
    <property type="evidence" value="ECO:0007669"/>
    <property type="project" value="InterPro"/>
</dbReference>
<dbReference type="PANTHER" id="PTHR13234">
    <property type="entry name" value="GAMMA-INTERFERON INDUCIBLE LYSOSOMAL THIOL REDUCTASE GILT"/>
    <property type="match status" value="1"/>
</dbReference>
<organism evidence="7">
    <name type="scientific">Oppiella nova</name>
    <dbReference type="NCBI Taxonomy" id="334625"/>
    <lineage>
        <taxon>Eukaryota</taxon>
        <taxon>Metazoa</taxon>
        <taxon>Ecdysozoa</taxon>
        <taxon>Arthropoda</taxon>
        <taxon>Chelicerata</taxon>
        <taxon>Arachnida</taxon>
        <taxon>Acari</taxon>
        <taxon>Acariformes</taxon>
        <taxon>Sarcoptiformes</taxon>
        <taxon>Oribatida</taxon>
        <taxon>Brachypylina</taxon>
        <taxon>Oppioidea</taxon>
        <taxon>Oppiidae</taxon>
        <taxon>Oppiella</taxon>
    </lineage>
</organism>
<dbReference type="InterPro" id="IPR004911">
    <property type="entry name" value="Interferon-induced_GILT"/>
</dbReference>
<feature type="signal peptide" evidence="6">
    <location>
        <begin position="1"/>
        <end position="21"/>
    </location>
</feature>
<evidence type="ECO:0000256" key="6">
    <source>
        <dbReference type="SAM" id="SignalP"/>
    </source>
</evidence>
<gene>
    <name evidence="7" type="ORF">ONB1V03_LOCUS16035</name>
</gene>
<dbReference type="OrthoDB" id="958254at2759"/>
<dbReference type="Pfam" id="PF03227">
    <property type="entry name" value="GILT"/>
    <property type="match status" value="1"/>
</dbReference>
<reference evidence="7" key="1">
    <citation type="submission" date="2020-11" db="EMBL/GenBank/DDBJ databases">
        <authorList>
            <person name="Tran Van P."/>
        </authorList>
    </citation>
    <scope>NUCLEOTIDE SEQUENCE</scope>
</reference>
<evidence type="ECO:0000256" key="1">
    <source>
        <dbReference type="ARBA" id="ARBA00004613"/>
    </source>
</evidence>
<keyword evidence="8" id="KW-1185">Reference proteome</keyword>
<evidence type="ECO:0000256" key="5">
    <source>
        <dbReference type="ARBA" id="ARBA00023180"/>
    </source>
</evidence>